<dbReference type="GO" id="GO:0003723">
    <property type="term" value="F:RNA binding"/>
    <property type="evidence" value="ECO:0007669"/>
    <property type="project" value="UniProtKB-UniRule"/>
</dbReference>
<dbReference type="CDD" id="cd21546">
    <property type="entry name" value="SPOC_FPA-like"/>
    <property type="match status" value="1"/>
</dbReference>
<dbReference type="Pfam" id="PF00076">
    <property type="entry name" value="RRM_1"/>
    <property type="match status" value="3"/>
</dbReference>
<dbReference type="OrthoDB" id="439808at2759"/>
<reference evidence="7" key="1">
    <citation type="submission" date="2021-08" db="EMBL/GenBank/DDBJ databases">
        <title>WGS assembly of Ceratopteris richardii.</title>
        <authorList>
            <person name="Marchant D.B."/>
            <person name="Chen G."/>
            <person name="Jenkins J."/>
            <person name="Shu S."/>
            <person name="Leebens-Mack J."/>
            <person name="Grimwood J."/>
            <person name="Schmutz J."/>
            <person name="Soltis P."/>
            <person name="Soltis D."/>
            <person name="Chen Z.-H."/>
        </authorList>
    </citation>
    <scope>NUCLEOTIDE SEQUENCE</scope>
    <source>
        <strain evidence="7">Whitten #5841</strain>
        <tissue evidence="7">Leaf</tissue>
    </source>
</reference>
<keyword evidence="8" id="KW-1185">Reference proteome</keyword>
<evidence type="ECO:0000256" key="5">
    <source>
        <dbReference type="SAM" id="MobiDB-lite"/>
    </source>
</evidence>
<feature type="compositionally biased region" description="Polar residues" evidence="5">
    <location>
        <begin position="958"/>
        <end position="995"/>
    </location>
</feature>
<dbReference type="SUPFAM" id="SSF54928">
    <property type="entry name" value="RNA-binding domain, RBD"/>
    <property type="match status" value="2"/>
</dbReference>
<dbReference type="InterPro" id="IPR000504">
    <property type="entry name" value="RRM_dom"/>
</dbReference>
<dbReference type="AlphaFoldDB" id="A0A8T2TMF9"/>
<comment type="subcellular location">
    <subcellularLocation>
        <location evidence="1">Nucleus</location>
    </subcellularLocation>
</comment>
<dbReference type="InterPro" id="IPR012921">
    <property type="entry name" value="SPOC_C"/>
</dbReference>
<feature type="region of interest" description="Disordered" evidence="5">
    <location>
        <begin position="43"/>
        <end position="64"/>
    </location>
</feature>
<feature type="region of interest" description="Disordered" evidence="5">
    <location>
        <begin position="943"/>
        <end position="999"/>
    </location>
</feature>
<dbReference type="PANTHER" id="PTHR23189">
    <property type="entry name" value="RNA RECOGNITION MOTIF-CONTAINING"/>
    <property type="match status" value="1"/>
</dbReference>
<dbReference type="Proteomes" id="UP000825935">
    <property type="component" value="Chromosome 11"/>
</dbReference>
<dbReference type="GO" id="GO:0005634">
    <property type="term" value="C:nucleus"/>
    <property type="evidence" value="ECO:0007669"/>
    <property type="project" value="UniProtKB-SubCell"/>
</dbReference>
<keyword evidence="2 4" id="KW-0694">RNA-binding</keyword>
<keyword evidence="3" id="KW-0539">Nucleus</keyword>
<dbReference type="InterPro" id="IPR035979">
    <property type="entry name" value="RBD_domain_sf"/>
</dbReference>
<evidence type="ECO:0000313" key="7">
    <source>
        <dbReference type="EMBL" id="KAH7424537.1"/>
    </source>
</evidence>
<dbReference type="OMA" id="HINEVGE"/>
<dbReference type="Pfam" id="PF07744">
    <property type="entry name" value="SPOC"/>
    <property type="match status" value="1"/>
</dbReference>
<proteinExistence type="predicted"/>
<feature type="compositionally biased region" description="Polar residues" evidence="5">
    <location>
        <begin position="43"/>
        <end position="56"/>
    </location>
</feature>
<feature type="domain" description="RRM" evidence="6">
    <location>
        <begin position="276"/>
        <end position="350"/>
    </location>
</feature>
<evidence type="ECO:0000256" key="4">
    <source>
        <dbReference type="PROSITE-ProRule" id="PRU00176"/>
    </source>
</evidence>
<evidence type="ECO:0000259" key="6">
    <source>
        <dbReference type="PROSITE" id="PS50102"/>
    </source>
</evidence>
<dbReference type="SMART" id="SM00360">
    <property type="entry name" value="RRM"/>
    <property type="match status" value="3"/>
</dbReference>
<feature type="region of interest" description="Disordered" evidence="5">
    <location>
        <begin position="754"/>
        <end position="774"/>
    </location>
</feature>
<gene>
    <name evidence="7" type="ORF">KP509_11G013200</name>
</gene>
<dbReference type="Gene3D" id="3.30.70.330">
    <property type="match status" value="3"/>
</dbReference>
<protein>
    <recommendedName>
        <fullName evidence="6">RRM domain-containing protein</fullName>
    </recommendedName>
</protein>
<comment type="caution">
    <text evidence="7">The sequence shown here is derived from an EMBL/GenBank/DDBJ whole genome shotgun (WGS) entry which is preliminary data.</text>
</comment>
<evidence type="ECO:0000256" key="2">
    <source>
        <dbReference type="ARBA" id="ARBA00022884"/>
    </source>
</evidence>
<dbReference type="PROSITE" id="PS50102">
    <property type="entry name" value="RRM"/>
    <property type="match status" value="3"/>
</dbReference>
<feature type="domain" description="RRM" evidence="6">
    <location>
        <begin position="85"/>
        <end position="157"/>
    </location>
</feature>
<sequence length="1042" mass="115287">MIRGSEDKAASTETTVKEISASTPTKITSEHRVVVSEPLQKALESTSTFSQASPKVTTPDAMKEDRSVVGRPSLHQTNEREAPSRHLWVGNVSASVTEAELAEQFSRFGDIESITAYPSRNYAFVNLKTVEDGLYAKKGLQGTILGGMALRIEFAKGAKPSKHLWIGNISSSVTKEQLEAEFKRFGSLEDVRILRERNCAFVDFTRTDDAVAAFENMNKKLFGTEELCVEYVKSQLHLKKDTKSEERPSLQEAIAKATAGLKPAFDRSRNMKDEPSEILWVGFPICMKIDERKLHKAFSPFGLIERITTFPGRTYAFVQFQTIKAATRAKNVLQGKLFNDPRVSISFAKSEIGPTDHHTRASGSWMSSTPSNTNLPPLLFSKPPGYANPRNDRFLGSNNFRPQSPNVWRHPDGDMKDSGLLLQASHNEGSFGDDGARGMWPRSDMNMWGNPALPEGAFVHSKHLQEERWNFNNESSLDRREPRRPLATGNPSDRIGSVDVRSPEPRDDRNSFEVVKAQDYISKVANIGKPPRDNWEDFEALKRPTKRPALSSNTDIPRPVEGNWNNAANHLKEGFRWQGVIAKSGTAVCQAQCFSIGNTFNFVFPEVVNCTARTSLDMLAKHISEVGEFSLVAFVPHGELDVESYQEFIRYLSEKSRAAVCKLSQESILFLVPPSSFVEHFLKAPTTNKIVGVLLKVQQPSSSSSTQATSFQHMQTGVNVFPVSTPQPLLEQKLPVATSTQAVIHGTKGEDTLLLPQSSSFEPSRSNYQSSGDIPSAGGLNASFAIPNVDDGQLAHMHFSTGYVSAQQQKQQSLALPVGGFNLTATKDSHLHQEINMRVNPSLSMPTNNQSSTNPLQYTQTQMQMNLVKNDSQTSAPYPQQPPLPQYPHPSAQQKQPAQLAQITSLNVQTAHPDQFSQFTPHSSSQLQQFSDNLQADLQSQTALGSHLHHQSKHQMGDMSNFSQNKDQWPAIQQSNPPSAGQIGVDTSRTQTTADGEQHELIRLAQQKLSEAKGGSGEDSKRFQATLELAAALLQQLQQRAK</sequence>
<evidence type="ECO:0000313" key="8">
    <source>
        <dbReference type="Proteomes" id="UP000825935"/>
    </source>
</evidence>
<organism evidence="7 8">
    <name type="scientific">Ceratopteris richardii</name>
    <name type="common">Triangle waterfern</name>
    <dbReference type="NCBI Taxonomy" id="49495"/>
    <lineage>
        <taxon>Eukaryota</taxon>
        <taxon>Viridiplantae</taxon>
        <taxon>Streptophyta</taxon>
        <taxon>Embryophyta</taxon>
        <taxon>Tracheophyta</taxon>
        <taxon>Polypodiopsida</taxon>
        <taxon>Polypodiidae</taxon>
        <taxon>Polypodiales</taxon>
        <taxon>Pteridineae</taxon>
        <taxon>Pteridaceae</taxon>
        <taxon>Parkerioideae</taxon>
        <taxon>Ceratopteris</taxon>
    </lineage>
</organism>
<dbReference type="CDD" id="cd00590">
    <property type="entry name" value="RRM_SF"/>
    <property type="match status" value="2"/>
</dbReference>
<feature type="region of interest" description="Disordered" evidence="5">
    <location>
        <begin position="872"/>
        <end position="901"/>
    </location>
</feature>
<feature type="compositionally biased region" description="Pro residues" evidence="5">
    <location>
        <begin position="879"/>
        <end position="888"/>
    </location>
</feature>
<feature type="compositionally biased region" description="Basic and acidic residues" evidence="5">
    <location>
        <begin position="1"/>
        <end position="10"/>
    </location>
</feature>
<feature type="compositionally biased region" description="Polar residues" evidence="5">
    <location>
        <begin position="755"/>
        <end position="773"/>
    </location>
</feature>
<evidence type="ECO:0000256" key="1">
    <source>
        <dbReference type="ARBA" id="ARBA00004123"/>
    </source>
</evidence>
<feature type="domain" description="RRM" evidence="6">
    <location>
        <begin position="162"/>
        <end position="234"/>
    </location>
</feature>
<evidence type="ECO:0000256" key="3">
    <source>
        <dbReference type="ARBA" id="ARBA00023242"/>
    </source>
</evidence>
<accession>A0A8T2TMF9</accession>
<dbReference type="EMBL" id="CM035416">
    <property type="protein sequence ID" value="KAH7424537.1"/>
    <property type="molecule type" value="Genomic_DNA"/>
</dbReference>
<feature type="region of interest" description="Disordered" evidence="5">
    <location>
        <begin position="539"/>
        <end position="561"/>
    </location>
</feature>
<feature type="region of interest" description="Disordered" evidence="5">
    <location>
        <begin position="471"/>
        <end position="509"/>
    </location>
</feature>
<dbReference type="InterPro" id="IPR012677">
    <property type="entry name" value="Nucleotide-bd_a/b_plait_sf"/>
</dbReference>
<name>A0A8T2TMF9_CERRI</name>
<feature type="region of interest" description="Disordered" evidence="5">
    <location>
        <begin position="1"/>
        <end position="28"/>
    </location>
</feature>